<evidence type="ECO:0000313" key="1">
    <source>
        <dbReference type="EMBL" id="KAJ4957116.1"/>
    </source>
</evidence>
<dbReference type="EMBL" id="JAMYWD010000011">
    <property type="protein sequence ID" value="KAJ4957116.1"/>
    <property type="molecule type" value="Genomic_DNA"/>
</dbReference>
<name>A0A9Q0H1V7_9MAGN</name>
<gene>
    <name evidence="1" type="ORF">NE237_013899</name>
</gene>
<dbReference type="Proteomes" id="UP001141806">
    <property type="component" value="Unassembled WGS sequence"/>
</dbReference>
<accession>A0A9Q0H1V7</accession>
<evidence type="ECO:0000313" key="2">
    <source>
        <dbReference type="Proteomes" id="UP001141806"/>
    </source>
</evidence>
<comment type="caution">
    <text evidence="1">The sequence shown here is derived from an EMBL/GenBank/DDBJ whole genome shotgun (WGS) entry which is preliminary data.</text>
</comment>
<protein>
    <submittedName>
        <fullName evidence="1">Uncharacterized protein</fullName>
    </submittedName>
</protein>
<reference evidence="1" key="1">
    <citation type="journal article" date="2023" name="Plant J.">
        <title>The genome of the king protea, Protea cynaroides.</title>
        <authorList>
            <person name="Chang J."/>
            <person name="Duong T.A."/>
            <person name="Schoeman C."/>
            <person name="Ma X."/>
            <person name="Roodt D."/>
            <person name="Barker N."/>
            <person name="Li Z."/>
            <person name="Van de Peer Y."/>
            <person name="Mizrachi E."/>
        </authorList>
    </citation>
    <scope>NUCLEOTIDE SEQUENCE</scope>
    <source>
        <tissue evidence="1">Young leaves</tissue>
    </source>
</reference>
<proteinExistence type="predicted"/>
<sequence length="165" mass="18364">MRWTESIDNALIDLLVEETVDDGPEDTVGDGVEAYDPSTIDQYFKDVSQEVVSISTQCNQGCAEPNTSSSSRKYGKKAHVNDDLVDILGVMASKIGKLAEALTQGEESAFAFSDRLYKEVMKIDDIDSEMLDDVFWVLKDNDKLARAILSRDENGRRRCEDNGKS</sequence>
<organism evidence="1 2">
    <name type="scientific">Protea cynaroides</name>
    <dbReference type="NCBI Taxonomy" id="273540"/>
    <lineage>
        <taxon>Eukaryota</taxon>
        <taxon>Viridiplantae</taxon>
        <taxon>Streptophyta</taxon>
        <taxon>Embryophyta</taxon>
        <taxon>Tracheophyta</taxon>
        <taxon>Spermatophyta</taxon>
        <taxon>Magnoliopsida</taxon>
        <taxon>Proteales</taxon>
        <taxon>Proteaceae</taxon>
        <taxon>Protea</taxon>
    </lineage>
</organism>
<dbReference type="AlphaFoldDB" id="A0A9Q0H1V7"/>
<keyword evidence="2" id="KW-1185">Reference proteome</keyword>